<feature type="compositionally biased region" description="Low complexity" evidence="1">
    <location>
        <begin position="104"/>
        <end position="114"/>
    </location>
</feature>
<gene>
    <name evidence="2" type="ORF">KFE25_005927</name>
</gene>
<feature type="region of interest" description="Disordered" evidence="1">
    <location>
        <begin position="1"/>
        <end position="39"/>
    </location>
</feature>
<sequence length="515" mass="52453">MEVSTLASEQDARDGAPSLRRGDDARDRKLAPTALAASTDGNVARAVRAAVELPATAERRAAAGLHAHLPRVSADAAVPLLAASAVDALSPVTPDVGPRHAHASPEAAAPAVSAQTRAHGAAEQSSPRRAAPDASLVVEGIVHALAGCDPHAGPLGAARAPARAPGVQPAPAGEARSPPSAPRGAARPRAAVVRVRAGRDDEPRAQHVAALHGCAHGVPTACGWGALQSRMGAGVRASRGATADAAGEARASREERRAASWSDAPRRPPSRAELTVRFVRREPRAAACTLDGFMRKHDSLCAQPDGARALSIGARADGARRLLLGAMLATAPPPPHEPLPQPATVRVRAHEPRTPFSRCSLEPISLACASSTLSSLGGAGEASALRVGAHALRADRFARAPVASLLKGLSAPHAVFARARSPPRSPRSASSALAGWASAAELGGQRDRASYSAHGSTASDELSFTASRARAAAARRVVQPPLDLLATGEQVGRLSALVSIIASSGSEHAGSRPAF</sequence>
<feature type="region of interest" description="Disordered" evidence="1">
    <location>
        <begin position="156"/>
        <end position="191"/>
    </location>
</feature>
<dbReference type="EMBL" id="JAGTXO010000002">
    <property type="protein sequence ID" value="KAG8469472.1"/>
    <property type="molecule type" value="Genomic_DNA"/>
</dbReference>
<organism evidence="2 3">
    <name type="scientific">Diacronema lutheri</name>
    <name type="common">Unicellular marine alga</name>
    <name type="synonym">Monochrysis lutheri</name>
    <dbReference type="NCBI Taxonomy" id="2081491"/>
    <lineage>
        <taxon>Eukaryota</taxon>
        <taxon>Haptista</taxon>
        <taxon>Haptophyta</taxon>
        <taxon>Pavlovophyceae</taxon>
        <taxon>Pavlovales</taxon>
        <taxon>Pavlovaceae</taxon>
        <taxon>Diacronema</taxon>
    </lineage>
</organism>
<evidence type="ECO:0000256" key="1">
    <source>
        <dbReference type="SAM" id="MobiDB-lite"/>
    </source>
</evidence>
<proteinExistence type="predicted"/>
<dbReference type="Proteomes" id="UP000751190">
    <property type="component" value="Unassembled WGS sequence"/>
</dbReference>
<evidence type="ECO:0000313" key="3">
    <source>
        <dbReference type="Proteomes" id="UP000751190"/>
    </source>
</evidence>
<protein>
    <submittedName>
        <fullName evidence="2">Uncharacterized protein</fullName>
    </submittedName>
</protein>
<dbReference type="AlphaFoldDB" id="A0A8J5XVY3"/>
<comment type="caution">
    <text evidence="2">The sequence shown here is derived from an EMBL/GenBank/DDBJ whole genome shotgun (WGS) entry which is preliminary data.</text>
</comment>
<reference evidence="2" key="1">
    <citation type="submission" date="2021-05" db="EMBL/GenBank/DDBJ databases">
        <title>The genome of the haptophyte Pavlova lutheri (Diacronema luteri, Pavlovales) - a model for lipid biosynthesis in eukaryotic algae.</title>
        <authorList>
            <person name="Hulatt C.J."/>
            <person name="Posewitz M.C."/>
        </authorList>
    </citation>
    <scope>NUCLEOTIDE SEQUENCE</scope>
    <source>
        <strain evidence="2">NIVA-4/92</strain>
    </source>
</reference>
<evidence type="ECO:0000313" key="2">
    <source>
        <dbReference type="EMBL" id="KAG8469472.1"/>
    </source>
</evidence>
<feature type="region of interest" description="Disordered" evidence="1">
    <location>
        <begin position="243"/>
        <end position="273"/>
    </location>
</feature>
<name>A0A8J5XVY3_DIALT</name>
<accession>A0A8J5XVY3</accession>
<feature type="region of interest" description="Disordered" evidence="1">
    <location>
        <begin position="93"/>
        <end position="132"/>
    </location>
</feature>
<keyword evidence="3" id="KW-1185">Reference proteome</keyword>
<feature type="compositionally biased region" description="Basic and acidic residues" evidence="1">
    <location>
        <begin position="10"/>
        <end position="30"/>
    </location>
</feature>